<evidence type="ECO:0000313" key="4">
    <source>
        <dbReference type="Proteomes" id="UP000192790"/>
    </source>
</evidence>
<dbReference type="AlphaFoldDB" id="A0A1W2AQT2"/>
<keyword evidence="4" id="KW-1185">Reference proteome</keyword>
<keyword evidence="1" id="KW-0732">Signal</keyword>
<evidence type="ECO:0000256" key="1">
    <source>
        <dbReference type="SAM" id="SignalP"/>
    </source>
</evidence>
<evidence type="ECO:0000313" key="3">
    <source>
        <dbReference type="EMBL" id="SMC62801.1"/>
    </source>
</evidence>
<dbReference type="STRING" id="1122930.SAMN02745168_1891"/>
<dbReference type="EMBL" id="FWXW01000004">
    <property type="protein sequence ID" value="SMC62801.1"/>
    <property type="molecule type" value="Genomic_DNA"/>
</dbReference>
<feature type="domain" description="DUF8195" evidence="2">
    <location>
        <begin position="367"/>
        <end position="477"/>
    </location>
</feature>
<sequence>MKRKPIMTICAAILLIAALSVSAFAATSVQDQMAANSAAWWVAYNAGDTATCAALHDSNVALASQASSGGGSSSYNSSSGTWTITNSSGSTTSSSGSSNGKSNTVTYTTTSSSGAVSSTSNSTYTSSSISAYMDAGGTISGLQTSYNNAASNVSTTGNYGDAVATTAATDEVAVVKALLGLTDAQASQLQADLEASKQAYDSAQAAYNAAVLSGDTSAADAAKAMMDAAHDAAQDTRAAYNYTGDSSTANDGGYFYDNGSDSPSDGGGFYTTTITASYNITASSTSGGSISPSGTVSVKKGESQTFAITSSAGYEIKSVAVDGVNKGAITSYTFSNVTEAHQISAVFAPSGKVELGNVSITNSLGTSLNGSSIKSGYGIFATVSASYSDVTDLKLTMTYNFGSGSKSVTLQETSNGVFAFPINAASPTGSRCVYIPVETADGTYTLTFTVTAKNAAGEVLTETKTSTVVVKGNMYEDDFTGDS</sequence>
<gene>
    <name evidence="3" type="ORF">SAMN02745168_1891</name>
</gene>
<reference evidence="3 4" key="1">
    <citation type="submission" date="2017-04" db="EMBL/GenBank/DDBJ databases">
        <authorList>
            <person name="Afonso C.L."/>
            <person name="Miller P.J."/>
            <person name="Scott M.A."/>
            <person name="Spackman E."/>
            <person name="Goraichik I."/>
            <person name="Dimitrov K.M."/>
            <person name="Suarez D.L."/>
            <person name="Swayne D.E."/>
        </authorList>
    </citation>
    <scope>NUCLEOTIDE SEQUENCE [LARGE SCALE GENOMIC DNA]</scope>
    <source>
        <strain evidence="3 4">DSM 12816</strain>
    </source>
</reference>
<evidence type="ECO:0000259" key="2">
    <source>
        <dbReference type="Pfam" id="PF26615"/>
    </source>
</evidence>
<name>A0A1W2AQT2_9FIRM</name>
<protein>
    <recommendedName>
        <fullName evidence="2">DUF8195 domain-containing protein</fullName>
    </recommendedName>
</protein>
<accession>A0A1W2AQT2</accession>
<organism evidence="3 4">
    <name type="scientific">Papillibacter cinnamivorans DSM 12816</name>
    <dbReference type="NCBI Taxonomy" id="1122930"/>
    <lineage>
        <taxon>Bacteria</taxon>
        <taxon>Bacillati</taxon>
        <taxon>Bacillota</taxon>
        <taxon>Clostridia</taxon>
        <taxon>Eubacteriales</taxon>
        <taxon>Oscillospiraceae</taxon>
        <taxon>Papillibacter</taxon>
    </lineage>
</organism>
<dbReference type="Proteomes" id="UP000192790">
    <property type="component" value="Unassembled WGS sequence"/>
</dbReference>
<dbReference type="InterPro" id="IPR058508">
    <property type="entry name" value="DUF8195"/>
</dbReference>
<feature type="signal peptide" evidence="1">
    <location>
        <begin position="1"/>
        <end position="25"/>
    </location>
</feature>
<dbReference type="Pfam" id="PF26615">
    <property type="entry name" value="DUF8195"/>
    <property type="match status" value="1"/>
</dbReference>
<proteinExistence type="predicted"/>
<feature type="chain" id="PRO_5012393488" description="DUF8195 domain-containing protein" evidence="1">
    <location>
        <begin position="26"/>
        <end position="483"/>
    </location>
</feature>
<dbReference type="RefSeq" id="WP_084234568.1">
    <property type="nucleotide sequence ID" value="NZ_FWXW01000004.1"/>
</dbReference>
<dbReference type="OrthoDB" id="9768560at2"/>